<evidence type="ECO:0000313" key="2">
    <source>
        <dbReference type="EMBL" id="ETO17991.1"/>
    </source>
</evidence>
<keyword evidence="3" id="KW-1185">Reference proteome</keyword>
<dbReference type="AlphaFoldDB" id="X6MWI3"/>
<dbReference type="Proteomes" id="UP000023152">
    <property type="component" value="Unassembled WGS sequence"/>
</dbReference>
<reference evidence="2 3" key="1">
    <citation type="journal article" date="2013" name="Curr. Biol.">
        <title>The Genome of the Foraminiferan Reticulomyxa filosa.</title>
        <authorList>
            <person name="Glockner G."/>
            <person name="Hulsmann N."/>
            <person name="Schleicher M."/>
            <person name="Noegel A.A."/>
            <person name="Eichinger L."/>
            <person name="Gallinger C."/>
            <person name="Pawlowski J."/>
            <person name="Sierra R."/>
            <person name="Euteneuer U."/>
            <person name="Pillet L."/>
            <person name="Moustafa A."/>
            <person name="Platzer M."/>
            <person name="Groth M."/>
            <person name="Szafranski K."/>
            <person name="Schliwa M."/>
        </authorList>
    </citation>
    <scope>NUCLEOTIDE SEQUENCE [LARGE SCALE GENOMIC DNA]</scope>
</reference>
<evidence type="ECO:0000313" key="3">
    <source>
        <dbReference type="Proteomes" id="UP000023152"/>
    </source>
</evidence>
<organism evidence="2 3">
    <name type="scientific">Reticulomyxa filosa</name>
    <dbReference type="NCBI Taxonomy" id="46433"/>
    <lineage>
        <taxon>Eukaryota</taxon>
        <taxon>Sar</taxon>
        <taxon>Rhizaria</taxon>
        <taxon>Retaria</taxon>
        <taxon>Foraminifera</taxon>
        <taxon>Monothalamids</taxon>
        <taxon>Reticulomyxidae</taxon>
        <taxon>Reticulomyxa</taxon>
    </lineage>
</organism>
<gene>
    <name evidence="2" type="ORF">RFI_19303</name>
</gene>
<sequence>MKGNRQRRKNVGRINNLIEKVYKLYVTSKKRFNKANKDQEIDIIDEAVATVNASVNDEFKKNDFSFFNVESLKEQIQTIAEKLKKKYQRLLLENEEKLDIDNNKKQCDLYLQVWNKLQNGSKSVNIDEMMDGMMTE</sequence>
<name>X6MWI3_RETFI</name>
<feature type="coiled-coil region" evidence="1">
    <location>
        <begin position="69"/>
        <end position="100"/>
    </location>
</feature>
<dbReference type="EMBL" id="ASPP01015664">
    <property type="protein sequence ID" value="ETO17991.1"/>
    <property type="molecule type" value="Genomic_DNA"/>
</dbReference>
<protein>
    <submittedName>
        <fullName evidence="2">Uncharacterized protein</fullName>
    </submittedName>
</protein>
<accession>X6MWI3</accession>
<comment type="caution">
    <text evidence="2">The sequence shown here is derived from an EMBL/GenBank/DDBJ whole genome shotgun (WGS) entry which is preliminary data.</text>
</comment>
<evidence type="ECO:0000256" key="1">
    <source>
        <dbReference type="SAM" id="Coils"/>
    </source>
</evidence>
<keyword evidence="1" id="KW-0175">Coiled coil</keyword>
<proteinExistence type="predicted"/>